<dbReference type="Proteomes" id="UP000018144">
    <property type="component" value="Unassembled WGS sequence"/>
</dbReference>
<evidence type="ECO:0000313" key="1">
    <source>
        <dbReference type="EMBL" id="CCX05071.1"/>
    </source>
</evidence>
<keyword evidence="2" id="KW-1185">Reference proteome</keyword>
<gene>
    <name evidence="1" type="ORF">PCON_04658</name>
</gene>
<dbReference type="AlphaFoldDB" id="U4KVS0"/>
<sequence length="164" mass="18648">MLWLLVLFRLSVRKPTSHVGENISGALDLRARGAEELSSMVELTLLSSLAMCCPVPVETNRSFRTHCYAGSFSTPVAAQLRGSTADTPPHMPSLLPAYLPPREWGRRVARQLCSYSRRILLAWLERPSYQSCWFHRRHLTSWIELNDQTSERPLIYTGNPIPRA</sequence>
<proteinExistence type="predicted"/>
<dbReference type="EMBL" id="HF935232">
    <property type="protein sequence ID" value="CCX05071.1"/>
    <property type="molecule type" value="Genomic_DNA"/>
</dbReference>
<evidence type="ECO:0000313" key="2">
    <source>
        <dbReference type="Proteomes" id="UP000018144"/>
    </source>
</evidence>
<reference evidence="1 2" key="1">
    <citation type="journal article" date="2013" name="PLoS Genet.">
        <title>The genome and development-dependent transcriptomes of Pyronema confluens: a window into fungal evolution.</title>
        <authorList>
            <person name="Traeger S."/>
            <person name="Altegoer F."/>
            <person name="Freitag M."/>
            <person name="Gabaldon T."/>
            <person name="Kempken F."/>
            <person name="Kumar A."/>
            <person name="Marcet-Houben M."/>
            <person name="Poggeler S."/>
            <person name="Stajich J.E."/>
            <person name="Nowrousian M."/>
        </authorList>
    </citation>
    <scope>NUCLEOTIDE SEQUENCE [LARGE SCALE GENOMIC DNA]</scope>
    <source>
        <strain evidence="2">CBS 100304</strain>
        <tissue evidence="1">Vegetative mycelium</tissue>
    </source>
</reference>
<accession>U4KVS0</accession>
<organism evidence="1 2">
    <name type="scientific">Pyronema omphalodes (strain CBS 100304)</name>
    <name type="common">Pyronema confluens</name>
    <dbReference type="NCBI Taxonomy" id="1076935"/>
    <lineage>
        <taxon>Eukaryota</taxon>
        <taxon>Fungi</taxon>
        <taxon>Dikarya</taxon>
        <taxon>Ascomycota</taxon>
        <taxon>Pezizomycotina</taxon>
        <taxon>Pezizomycetes</taxon>
        <taxon>Pezizales</taxon>
        <taxon>Pyronemataceae</taxon>
        <taxon>Pyronema</taxon>
    </lineage>
</organism>
<protein>
    <submittedName>
        <fullName evidence="1">Uncharacterized protein</fullName>
    </submittedName>
</protein>
<name>U4KVS0_PYROM</name>